<reference evidence="1 2" key="1">
    <citation type="journal article" date="2024" name="Plant Biotechnol. J.">
        <title>Genome and CRISPR/Cas9 system of a widespread forest tree (Populus alba) in the world.</title>
        <authorList>
            <person name="Liu Y.J."/>
            <person name="Jiang P.F."/>
            <person name="Han X.M."/>
            <person name="Li X.Y."/>
            <person name="Wang H.M."/>
            <person name="Wang Y.J."/>
            <person name="Wang X.X."/>
            <person name="Zeng Q.Y."/>
        </authorList>
    </citation>
    <scope>NUCLEOTIDE SEQUENCE [LARGE SCALE GENOMIC DNA]</scope>
    <source>
        <strain evidence="2">cv. PAL-ZL1</strain>
    </source>
</reference>
<proteinExistence type="predicted"/>
<dbReference type="Proteomes" id="UP000309997">
    <property type="component" value="Unassembled WGS sequence"/>
</dbReference>
<gene>
    <name evidence="1" type="ORF">D5086_017160</name>
</gene>
<sequence>MTSSQSSQNVEFEAAKFLHKLIQDSKDEPAKLATKLYVILQHMKSSGKEHSMPYQVISRAMETVINQHGLDIEALRSSRLPLTSGTQMGDSSTAQYGGSSQAVGVGKDSKAGSAENEISKIDTFASSRPPVGPSTVGHDYYQGSGTQRSSQTFDHESPSSLDTRSANSQSQERGVNQKDGKKAAAKRKRVDSSLHSEMHGDNPQQLNPRNTMVNPRRGKMNKVDSPGGYPVRGGENTSFNKVPNSGQLEVSSSFVSAGQQQGGSLPSAHESLTSRGMWNQNKAGLPLERSHVPRFSSNAVSGNATAEIQLQQSAISSLGSSAFSKVHGGMPVTSNPTGPIGELGFAGPVQYSSSEHQKHGLTKGAVASSAEKTSEGHFFAANRVDDFPTSLSTGKILENGGSSNMFAEASKIVQGGRQTSNSELTMIRSTSPRDVGKSPVFQGSALSGMPFNEQQLRQLRAQCLVFLAFRNDLMPKKLHLDIALGNAISKDGGTLDGPRKELIDYKGKAQSSNESTSIPEVLMSCGRLNNAKESDKGLPGSGARFLDGNCVPKEADTLKMLEDPPSDPLILADERKYLLSTRKPDAEMQSQEAVESQGFFPSAMQQPDSARGGLLLSNPVDGMENTCLQVGKTDHASSTSFVNKQANLEAVSWTGIGNQSLPFRSVQLGLVPDRKDNASSQFHSLGNSIASDDSRLSEFQTRYAPDGYKVVPVDVSLRNGISFTTEQDDEDKSASTDSQPSPKYTMSEKWIIDHQRKKLLTEQNWVLKQQRTKQRISTCFYKLKETVSFSKDISAKTKSVIELKKLQLLELQRRLRSDFLNDFFKPITNDMDRLKSCKKHKHGRRIRQLEKYEQKMKEERQKRIRERQKEFFDEIEVHKERLDDVYKIKRERWKGFNKYVKEFHKRKERIHREKIDRIQREKINLLKINDVEGYLRMVQDAKSDRVKQLLKETEKYLQKLGSKLQEAKSMASRFENDMDESRTSTVAEKNETAAENEDESDQAKHYMESNEKYYLMAHSVKESIAEQPTCLHGGKLREYQMNGLRWLVSLYNNHLNGILADEMGLGKTVQVISLICYLMETKNDRGPFLVVVPSSVLPGWETEINFWAPGILKIVYSGPPEERRKLFKEKIVHQKFNVLLTTYEYLMNKHDRPKLSKIHWHYIIIDEGHRIKNASCKLNAELKHYQSSHRLLLTGTPLQNNLEELWALLNFLLPNIFNSSEDFSQWFNKPFESNGDNSADEALLSEEENLLIINRLHQVLRPFVLRRLKHKVENELPEKIERLVRCEASAYQKLLMKRVEDNLGSIGNPKARSVHNSVMELRNICNHPYISQLHADEVDTLIPMHFLPPIVRLCGKLEMLDRLLPKLKATDHRVLFFSTMTRLLDVMEEYLTWKQYRYLRLDGHTSGGDRGSLIDSFNQQDSPYFIFLLSIRAGGVGVNLQAADTVIIFDTDWNPQVDLQAQARAHRIGQKREVLVLRFETVQTVEEQVRASAEHKLGVANQSITAGFFDNNTSAEDRREYLESLLRECKKEEAAPVLDDDALNDLLARSESEIDVFESVDKQRQAKEMATWKNLLLGQGMDALEHQPPLPSRLVTDDDLKAFYKAMNLYDVPKAGVESNAGVKRKGKSLGGLDTQQYGRGKRAREVRSYEEQWTEEEFEKMCEAESPDSPMRKEETGERNLLKDASGSLLAIGSSEPQAPPQLPLPPPSVEPLPPPPSVEPLPPPPSVEPLPPLPSVLPSVEPLPPLPSVPPSVEPLPPPPSLEPLPPPPSVEPLPLQQSKEVTPSKRGRGRPRRVTLDKAPAALALSVPSGIGKVDTELQKMESCSSKTSAHDSSTVPNLGSNSRATSHSGSGISPRTQPITPASVTLGSQTTPASLSMPLQSRGRGRKVQSGVQTPRRRGKNQVAISSTPASSAVPDPNINDQSVNVSVNPSVIAMGGTVSSAPMSQHPSNLPGSAAVEGTNATTHHSGPETALDSEPKPPNPSISPIIQSIAPSPSVPMQVKGQNQKTQSGTGTPRRRGRKEVPVSPSVPDVSDGQLSKSNPTLSQDKSGESSGSKSIFTTSNQQNDALERDVNQEPLSREAGQDQKATEHSDDVAQRRQPASSLTTHDGITRSMGSSGQICGADMQDVVSVTKEVSAENSSLKAKVGEVSRNEGGAILSTPLLSNLFLEAVHNQSSEDKPSPVVCPPMESLLGSATVESVGKTVHQLTPKIASCSQEISSYPSVTQIFQSNTPEAMQVKRQGRKAPARVETPRRRGKKQGSVSLAVDASVDQDPIINAQTQNKSRDSLGGMAMSSRSGQGNDFKELKNVVQEAFAPSGLGGQDPKRKEASGIPACGQIQTADVTDVARVMKEIFSETCSSKTKSGDYSGVEVRSAPVSSKMSVEVAKDRSSDGKALSAVSVLEAEAPVMRSSFDDSKQSGSGDGVKMEGDNASEAEATAMRSSIDDSKQSGSGDGVKMEGDNASEAEATAMRSSIDDSKQSGSGDGVKMEGDNASDLAKAHISEIDVSMIESNTSHGPIEKMTDTKQASAKNPITGSYMKVDHSVFDACEMDNIPSLGSAHEGLLGDGGDPPMVTQSVSDVMEHPGSDSGNRTEASKASPRSSPDVARLGNTTLSVKPDGIDYHSKGTVTLIVDHSDARNIHSLADGVSTSRNKPSPKESLESSLETRNIEAQTQTQSGIDKTKVKGEEVCNMQIDPPVSEASSLKYLSSSNEQELNSSAAGASHEKDVSQCGGVMPQDISENSLPVREEENADGSCENGLIGSSVVMEEPLKSEAGEEEKDSRSSDQGLAGSSIEPEMSSVAQLTSKKDVSNADVIVSEITPEHTVLPQSSLEAEENLKGSLENDLACHPVVPGEEKGSEAEIDDQMGILKVSESAPEIFDPRPSSLVLEEEEQVKGSSENGAPCHSVIQQKSGGLEAEAGEQLDASHGDTLVPENASENMVSPRSSLASEAPMVEGSLEKDTFGSSVVLEASKGSATIEDQAIPSQVDGIMPETNVGLPSSFIGMQESEIKSSSENQVDSSVAEKLKTSVIEEGSQGILSEVGGIVPETSLVNSVVPSSSETAVENVNCLSEKSSHSILLALEEPKQFETENSNQIVVCEPMTGPEDSLENMCQPSCSLSMDVDKVEGYSEKSPCGIAVQVKESKGAEIENVESHVASMVYESQVAGTESEHTQVGSIGPEDTFGNTDISTSSSGMQEDTIGGSSQNIPGESKRPEAETDDQTQCGEMAITNMSENSAQPSSPLVEEKADVVSGKDPKVSDGGEDPAGRSVALEEPQGSVAFQELKTEMGEQMLNEMNKPIKCSVFQPGHLNLVMECNKEEAFRVKGIAESLMMLTVCDVHCAADKKPFGTEMDWYGILQIEETADEATIKKQYRKFALQLHPDKNQFPGAESAFKLIMDAQKVLLDKGKRSLHDIKRKAFMSKPAQRYCPPQKATHSSNFTGFNPHHRQSQQPASQRDSSNGRPTFWTACPFCTVRYQYYTEIINKPLVCQSCKKSFIAYERSGQGPPTSSNMNQSSFLQRKNIPNQTASKVELGRRENLSSEPSKTEFRSEKVNGKRKRKQEEESSESCDTGTDSEEMVSEEDGDFKPEVNFEYKGECPRRSGQENGNGMEEDVYQSSVAADVKDDNVLKQEESNGIKETDNVKGKEKTGMECFFGGLVWAVYDTLDTMPRFYAQIKKVMSPGFNLQITWLEAHPDDHDDFEWVKKGLPVACGKFKYGKSQYGDKRLMFSHPIDLEEGGQRDTYKIFPRKG</sequence>
<evidence type="ECO:0000313" key="2">
    <source>
        <dbReference type="Proteomes" id="UP000309997"/>
    </source>
</evidence>
<feature type="non-terminal residue" evidence="1">
    <location>
        <position position="3760"/>
    </location>
</feature>
<evidence type="ECO:0000313" key="1">
    <source>
        <dbReference type="EMBL" id="KAL3582828.1"/>
    </source>
</evidence>
<accession>A0ACC4BYQ0</accession>
<protein>
    <submittedName>
        <fullName evidence="1">Uncharacterized protein</fullName>
    </submittedName>
</protein>
<name>A0ACC4BYQ0_POPAL</name>
<dbReference type="EMBL" id="RCHU02000008">
    <property type="protein sequence ID" value="KAL3582828.1"/>
    <property type="molecule type" value="Genomic_DNA"/>
</dbReference>
<keyword evidence="2" id="KW-1185">Reference proteome</keyword>
<organism evidence="1 2">
    <name type="scientific">Populus alba</name>
    <name type="common">White poplar</name>
    <dbReference type="NCBI Taxonomy" id="43335"/>
    <lineage>
        <taxon>Eukaryota</taxon>
        <taxon>Viridiplantae</taxon>
        <taxon>Streptophyta</taxon>
        <taxon>Embryophyta</taxon>
        <taxon>Tracheophyta</taxon>
        <taxon>Spermatophyta</taxon>
        <taxon>Magnoliopsida</taxon>
        <taxon>eudicotyledons</taxon>
        <taxon>Gunneridae</taxon>
        <taxon>Pentapetalae</taxon>
        <taxon>rosids</taxon>
        <taxon>fabids</taxon>
        <taxon>Malpighiales</taxon>
        <taxon>Salicaceae</taxon>
        <taxon>Saliceae</taxon>
        <taxon>Populus</taxon>
    </lineage>
</organism>
<comment type="caution">
    <text evidence="1">The sequence shown here is derived from an EMBL/GenBank/DDBJ whole genome shotgun (WGS) entry which is preliminary data.</text>
</comment>